<name>A0AAD2FV80_9STRA</name>
<feature type="compositionally biased region" description="Basic residues" evidence="1">
    <location>
        <begin position="974"/>
        <end position="984"/>
    </location>
</feature>
<feature type="compositionally biased region" description="Polar residues" evidence="1">
    <location>
        <begin position="953"/>
        <end position="972"/>
    </location>
</feature>
<dbReference type="AlphaFoldDB" id="A0AAD2FV80"/>
<protein>
    <submittedName>
        <fullName evidence="3">Uncharacterized protein</fullName>
    </submittedName>
</protein>
<feature type="compositionally biased region" description="Polar residues" evidence="1">
    <location>
        <begin position="752"/>
        <end position="777"/>
    </location>
</feature>
<sequence length="1226" mass="133138">MNCKATSLLSLITFQSLFIRCFALPTSPSSDFQLNITTWNETTDERQNERKLADCIVTQAEATEEYRGGIAAQGVFFTFQSLQDADLLSIEFAVGKDAPQTIPVQIYFRLGSFSGVSGRAEEWQKVADTSAQLSPQKSTGIVPVLNFQTSTLTANTEYALYVSMQTTDTLFAKLSTAGIGAFSSSDGIMERSVGVLVNEGPFPESLASSEIAEFMGVLHYKSKQTCSSVLRTANVALQFAINDIPDTDNLNELAASFAEAVNAIFVTNSTLSDSKRENMINVLTTDANFMGRSDVCPSSYEICALVTASAEIEYLPRVTSGQIQRQLLDQANELANLVKRLSSHSVEIVYVGGSTAALLTALSFEGVPGLMDDTQQRYFQLIYTTFLQEFITDMEIHEVVILSQTQTSRRRALRGMDDGTNDQRDLQSATVSATMIVYGIGGTVNELRALVFDAVLSNQDALIRSLKLEGLRPGFLALEPDINVDPSFFTGLQTLKVAIPDTGSTDTGGGTSSEADVVEGSDDSPSWQIILGALGVTLSSLFLIYRIYKDSCHSDKLDQAKLSDSTSARRATPPMKDYDDGVVDQADFEEVEVVASSRGSRKPDIEEFVDEPPSPAPAKPDIEEVYSSHSSEPPTRGVARSRSLDPSMKLARVNRSPPQQADGGNAARGRSARSISPSRGMGARGMMDKFRNNSQERFRPKSQERLRPKSQERLRPKSQERLRSRSNEGLSRGVDRTQSMDPAGAAQRYLQERNQMMSQSSHVIQQRSQRKNQMMSQSEHDPRMRPNSNRGGRGPGPRPRPRSHDRFQNPNGNPKFQGSGSSLGEKPPKADDYSDSEDSESDTGSFGQATSSARWAAESAPPPPPTSPPPAPPNRSTSTLSSGANAHARFKDNQMALYSPEEGTGLQLVQIVKVQAFKGKTNMPCYKIRLQGSNVEKTMVKETLLMELGEATDASNIASKPTSTTSIGSSAHTPGKKKKKKKKKSMDASEHSTGDMSAMKKKKKKKASSSASPARKMKKTRSFEKSIKPNPAVRRSSSFDSKLLAPARKGSVASSSSHNGGKGNHSWEAQTQQPLFKLPRRTKTPPPAAKGHAGNKSPPRKVSNTPMPPRRLPSVQSKTSSNAAAEDEESVESELGSVHKDASNSQQSNLKPEEINVVEEGETNSSSSEDDDLWDDSNDPNGTGAVVGKNGVKIGSSKEQMKQKASAEKARNQGPESSSEESDLEQ</sequence>
<evidence type="ECO:0000313" key="3">
    <source>
        <dbReference type="EMBL" id="CAJ1954182.1"/>
    </source>
</evidence>
<keyword evidence="2" id="KW-0732">Signal</keyword>
<evidence type="ECO:0000313" key="4">
    <source>
        <dbReference type="Proteomes" id="UP001295423"/>
    </source>
</evidence>
<feature type="signal peptide" evidence="2">
    <location>
        <begin position="1"/>
        <end position="23"/>
    </location>
</feature>
<feature type="compositionally biased region" description="Polar residues" evidence="1">
    <location>
        <begin position="808"/>
        <end position="822"/>
    </location>
</feature>
<feature type="region of interest" description="Disordered" evidence="1">
    <location>
        <begin position="558"/>
        <end position="580"/>
    </location>
</feature>
<reference evidence="3" key="1">
    <citation type="submission" date="2023-08" db="EMBL/GenBank/DDBJ databases">
        <authorList>
            <person name="Audoor S."/>
            <person name="Bilcke G."/>
        </authorList>
    </citation>
    <scope>NUCLEOTIDE SEQUENCE</scope>
</reference>
<gene>
    <name evidence="3" type="ORF">CYCCA115_LOCUS14777</name>
</gene>
<proteinExistence type="predicted"/>
<organism evidence="3 4">
    <name type="scientific">Cylindrotheca closterium</name>
    <dbReference type="NCBI Taxonomy" id="2856"/>
    <lineage>
        <taxon>Eukaryota</taxon>
        <taxon>Sar</taxon>
        <taxon>Stramenopiles</taxon>
        <taxon>Ochrophyta</taxon>
        <taxon>Bacillariophyta</taxon>
        <taxon>Bacillariophyceae</taxon>
        <taxon>Bacillariophycidae</taxon>
        <taxon>Bacillariales</taxon>
        <taxon>Bacillariaceae</taxon>
        <taxon>Cylindrotheca</taxon>
    </lineage>
</organism>
<feature type="region of interest" description="Disordered" evidence="1">
    <location>
        <begin position="594"/>
        <end position="885"/>
    </location>
</feature>
<keyword evidence="4" id="KW-1185">Reference proteome</keyword>
<feature type="chain" id="PRO_5042012183" evidence="2">
    <location>
        <begin position="24"/>
        <end position="1226"/>
    </location>
</feature>
<feature type="compositionally biased region" description="Acidic residues" evidence="1">
    <location>
        <begin position="1156"/>
        <end position="1178"/>
    </location>
</feature>
<feature type="compositionally biased region" description="Pro residues" evidence="1">
    <location>
        <begin position="860"/>
        <end position="873"/>
    </location>
</feature>
<comment type="caution">
    <text evidence="3">The sequence shown here is derived from an EMBL/GenBank/DDBJ whole genome shotgun (WGS) entry which is preliminary data.</text>
</comment>
<evidence type="ECO:0000256" key="1">
    <source>
        <dbReference type="SAM" id="MobiDB-lite"/>
    </source>
</evidence>
<dbReference type="Proteomes" id="UP001295423">
    <property type="component" value="Unassembled WGS sequence"/>
</dbReference>
<evidence type="ECO:0000256" key="2">
    <source>
        <dbReference type="SAM" id="SignalP"/>
    </source>
</evidence>
<feature type="compositionally biased region" description="Basic and acidic residues" evidence="1">
    <location>
        <begin position="686"/>
        <end position="726"/>
    </location>
</feature>
<feature type="region of interest" description="Disordered" evidence="1">
    <location>
        <begin position="501"/>
        <end position="520"/>
    </location>
</feature>
<accession>A0AAD2FV80</accession>
<feature type="compositionally biased region" description="Basic and acidic residues" evidence="1">
    <location>
        <begin position="1199"/>
        <end position="1211"/>
    </location>
</feature>
<feature type="region of interest" description="Disordered" evidence="1">
    <location>
        <begin position="951"/>
        <end position="1226"/>
    </location>
</feature>
<dbReference type="EMBL" id="CAKOGP040001858">
    <property type="protein sequence ID" value="CAJ1954182.1"/>
    <property type="molecule type" value="Genomic_DNA"/>
</dbReference>